<dbReference type="RefSeq" id="WP_011973646.1">
    <property type="nucleotide sequence ID" value="NC_009635.1"/>
</dbReference>
<proteinExistence type="predicted"/>
<protein>
    <submittedName>
        <fullName evidence="2">Cysteine-rich small domain</fullName>
    </submittedName>
</protein>
<dbReference type="EMBL" id="CP000743">
    <property type="protein sequence ID" value="ABR56514.1"/>
    <property type="molecule type" value="Genomic_DNA"/>
</dbReference>
<evidence type="ECO:0000259" key="1">
    <source>
        <dbReference type="Pfam" id="PF04071"/>
    </source>
</evidence>
<dbReference type="AlphaFoldDB" id="A6UVJ2"/>
<dbReference type="STRING" id="419665.Maeo_0934"/>
<dbReference type="Proteomes" id="UP000001106">
    <property type="component" value="Chromosome"/>
</dbReference>
<dbReference type="InterPro" id="IPR007212">
    <property type="entry name" value="Zf-like"/>
</dbReference>
<dbReference type="HOGENOM" id="CLU_1998728_0_0_2"/>
<dbReference type="KEGG" id="mae:Maeo_0934"/>
<evidence type="ECO:0000313" key="3">
    <source>
        <dbReference type="Proteomes" id="UP000001106"/>
    </source>
</evidence>
<accession>A6UVJ2</accession>
<feature type="domain" description="Cysteine-rich small" evidence="1">
    <location>
        <begin position="16"/>
        <end position="89"/>
    </location>
</feature>
<organism evidence="2 3">
    <name type="scientific">Methanococcus aeolicus (strain ATCC BAA-1280 / DSM 17508 / OCM 812 / Nankai-3)</name>
    <dbReference type="NCBI Taxonomy" id="419665"/>
    <lineage>
        <taxon>Archaea</taxon>
        <taxon>Methanobacteriati</taxon>
        <taxon>Methanobacteriota</taxon>
        <taxon>Methanomada group</taxon>
        <taxon>Methanococci</taxon>
        <taxon>Methanococcales</taxon>
        <taxon>Methanococcaceae</taxon>
        <taxon>Methanococcus</taxon>
    </lineage>
</organism>
<name>A6UVJ2_META3</name>
<dbReference type="eggNOG" id="arCOG05056">
    <property type="taxonomic scope" value="Archaea"/>
</dbReference>
<reference evidence="2" key="1">
    <citation type="submission" date="2007-06" db="EMBL/GenBank/DDBJ databases">
        <title>Complete sequence of Methanococcus aeolicus Nankai-3.</title>
        <authorList>
            <consortium name="US DOE Joint Genome Institute"/>
            <person name="Copeland A."/>
            <person name="Lucas S."/>
            <person name="Lapidus A."/>
            <person name="Barry K."/>
            <person name="Glavina del Rio T."/>
            <person name="Dalin E."/>
            <person name="Tice H."/>
            <person name="Pitluck S."/>
            <person name="Chain P."/>
            <person name="Malfatti S."/>
            <person name="Shin M."/>
            <person name="Vergez L."/>
            <person name="Schmutz J."/>
            <person name="Larimer F."/>
            <person name="Land M."/>
            <person name="Hauser L."/>
            <person name="Kyrpides N."/>
            <person name="Lykidis A."/>
            <person name="Sieprawska-Lupa M."/>
            <person name="Whitman W.B."/>
            <person name="Richardson P."/>
        </authorList>
    </citation>
    <scope>NUCLEOTIDE SEQUENCE [LARGE SCALE GENOMIC DNA]</scope>
    <source>
        <strain evidence="2">Nankai-3</strain>
    </source>
</reference>
<gene>
    <name evidence="2" type="ordered locus">Maeo_0934</name>
</gene>
<dbReference type="GeneID" id="5326748"/>
<keyword evidence="3" id="KW-1185">Reference proteome</keyword>
<dbReference type="Pfam" id="PF04071">
    <property type="entry name" value="zf-like"/>
    <property type="match status" value="1"/>
</dbReference>
<dbReference type="OrthoDB" id="39225at2157"/>
<evidence type="ECO:0000313" key="2">
    <source>
        <dbReference type="EMBL" id="ABR56514.1"/>
    </source>
</evidence>
<sequence length="124" mass="14774">MLELHENHLKKVFNLCGANRDCEYYPCHYDNQVCLWCYCPFYPCNDEEFGELITRKDGTTIWSCMNCGWVHRPEVASEILKEILKITNDKNIDDAVNIMDNHELMLKIREKVKKKYKKNIKVNK</sequence>